<keyword evidence="3" id="KW-1185">Reference proteome</keyword>
<feature type="transmembrane region" description="Helical" evidence="1">
    <location>
        <begin position="107"/>
        <end position="127"/>
    </location>
</feature>
<evidence type="ECO:0000256" key="1">
    <source>
        <dbReference type="SAM" id="Phobius"/>
    </source>
</evidence>
<keyword evidence="1" id="KW-1133">Transmembrane helix</keyword>
<evidence type="ECO:0000313" key="2">
    <source>
        <dbReference type="EMBL" id="MST74213.1"/>
    </source>
</evidence>
<dbReference type="EMBL" id="VUNI01000004">
    <property type="protein sequence ID" value="MST74213.1"/>
    <property type="molecule type" value="Genomic_DNA"/>
</dbReference>
<dbReference type="RefSeq" id="WP_154429094.1">
    <property type="nucleotide sequence ID" value="NZ_VUNI01000004.1"/>
</dbReference>
<proteinExistence type="predicted"/>
<protein>
    <recommendedName>
        <fullName evidence="4">DUF2007 domain-containing protein</fullName>
    </recommendedName>
</protein>
<reference evidence="2 3" key="1">
    <citation type="submission" date="2019-08" db="EMBL/GenBank/DDBJ databases">
        <title>In-depth cultivation of the pig gut microbiome towards novel bacterial diversity and tailored functional studies.</title>
        <authorList>
            <person name="Wylensek D."/>
            <person name="Hitch T.C.A."/>
            <person name="Clavel T."/>
        </authorList>
    </citation>
    <scope>NUCLEOTIDE SEQUENCE [LARGE SCALE GENOMIC DNA]</scope>
    <source>
        <strain evidence="2 3">MUC/MUC-530-WT-4D</strain>
    </source>
</reference>
<organism evidence="2 3">
    <name type="scientific">Roseburia porci</name>
    <dbReference type="NCBI Taxonomy" id="2605790"/>
    <lineage>
        <taxon>Bacteria</taxon>
        <taxon>Bacillati</taxon>
        <taxon>Bacillota</taxon>
        <taxon>Clostridia</taxon>
        <taxon>Lachnospirales</taxon>
        <taxon>Lachnospiraceae</taxon>
        <taxon>Roseburia</taxon>
    </lineage>
</organism>
<dbReference type="AlphaFoldDB" id="A0A6L5YNU2"/>
<accession>A0A6L5YNU2</accession>
<dbReference type="Proteomes" id="UP000474024">
    <property type="component" value="Unassembled WGS sequence"/>
</dbReference>
<name>A0A6L5YNU2_9FIRM</name>
<sequence>MGFEYIRKLMTVPDADSASRIKEKLLAEHIEVYSRSAEGDAYKLVDSEENCLDHEIYVTAADHAYASEIAAGMGYGSLICECRPAQEELTEAQKAEAEFMRKRKRTMIEGIVILIAAVIFMFFRCFLK</sequence>
<gene>
    <name evidence="2" type="ORF">FYJ75_04065</name>
</gene>
<keyword evidence="1" id="KW-0812">Transmembrane</keyword>
<evidence type="ECO:0008006" key="4">
    <source>
        <dbReference type="Google" id="ProtNLM"/>
    </source>
</evidence>
<evidence type="ECO:0000313" key="3">
    <source>
        <dbReference type="Proteomes" id="UP000474024"/>
    </source>
</evidence>
<comment type="caution">
    <text evidence="2">The sequence shown here is derived from an EMBL/GenBank/DDBJ whole genome shotgun (WGS) entry which is preliminary data.</text>
</comment>
<keyword evidence="1" id="KW-0472">Membrane</keyword>